<evidence type="ECO:0000313" key="2">
    <source>
        <dbReference type="Proteomes" id="UP001186944"/>
    </source>
</evidence>
<sequence>MMDEQNLVVEIPVWVCGTQKWVTGLTKRTTCDDVIYALIYNEGLHELDNTDRYTIYERWRDVERPVTGSHKNIKNLARLGSRTVQCTTDNATH</sequence>
<dbReference type="InterPro" id="IPR029071">
    <property type="entry name" value="Ubiquitin-like_domsf"/>
</dbReference>
<organism evidence="1 2">
    <name type="scientific">Pinctada imbricata</name>
    <name type="common">Atlantic pearl-oyster</name>
    <name type="synonym">Pinctada martensii</name>
    <dbReference type="NCBI Taxonomy" id="66713"/>
    <lineage>
        <taxon>Eukaryota</taxon>
        <taxon>Metazoa</taxon>
        <taxon>Spiralia</taxon>
        <taxon>Lophotrochozoa</taxon>
        <taxon>Mollusca</taxon>
        <taxon>Bivalvia</taxon>
        <taxon>Autobranchia</taxon>
        <taxon>Pteriomorphia</taxon>
        <taxon>Pterioida</taxon>
        <taxon>Pterioidea</taxon>
        <taxon>Pteriidae</taxon>
        <taxon>Pinctada</taxon>
    </lineage>
</organism>
<proteinExistence type="predicted"/>
<comment type="caution">
    <text evidence="1">The sequence shown here is derived from an EMBL/GenBank/DDBJ whole genome shotgun (WGS) entry which is preliminary data.</text>
</comment>
<dbReference type="SUPFAM" id="SSF54236">
    <property type="entry name" value="Ubiquitin-like"/>
    <property type="match status" value="1"/>
</dbReference>
<dbReference type="EMBL" id="VSWD01000005">
    <property type="protein sequence ID" value="KAK3102268.1"/>
    <property type="molecule type" value="Genomic_DNA"/>
</dbReference>
<gene>
    <name evidence="1" type="ORF">FSP39_010087</name>
</gene>
<dbReference type="Proteomes" id="UP001186944">
    <property type="component" value="Unassembled WGS sequence"/>
</dbReference>
<protein>
    <submittedName>
        <fullName evidence="1">Uncharacterized protein</fullName>
    </submittedName>
</protein>
<dbReference type="InterPro" id="IPR033593">
    <property type="entry name" value="N-RASSF"/>
</dbReference>
<name>A0AA88YCQ0_PINIB</name>
<keyword evidence="2" id="KW-1185">Reference proteome</keyword>
<dbReference type="AlphaFoldDB" id="A0AA88YCQ0"/>
<dbReference type="PANTHER" id="PTHR15286">
    <property type="entry name" value="RAS-ASSOCIATING DOMAIN CONTAINING PROTEIN"/>
    <property type="match status" value="1"/>
</dbReference>
<dbReference type="Gene3D" id="3.10.20.90">
    <property type="entry name" value="Phosphatidylinositol 3-kinase Catalytic Subunit, Chain A, domain 1"/>
    <property type="match status" value="1"/>
</dbReference>
<dbReference type="PANTHER" id="PTHR15286:SF6">
    <property type="entry name" value="GH01133P"/>
    <property type="match status" value="1"/>
</dbReference>
<accession>A0AA88YCQ0</accession>
<evidence type="ECO:0000313" key="1">
    <source>
        <dbReference type="EMBL" id="KAK3102268.1"/>
    </source>
</evidence>
<reference evidence="1" key="1">
    <citation type="submission" date="2019-08" db="EMBL/GenBank/DDBJ databases">
        <title>The improved chromosome-level genome for the pearl oyster Pinctada fucata martensii using PacBio sequencing and Hi-C.</title>
        <authorList>
            <person name="Zheng Z."/>
        </authorList>
    </citation>
    <scope>NUCLEOTIDE SEQUENCE</scope>
    <source>
        <strain evidence="1">ZZ-2019</strain>
        <tissue evidence="1">Adductor muscle</tissue>
    </source>
</reference>